<evidence type="ECO:0000259" key="9">
    <source>
        <dbReference type="PROSITE" id="PS51670"/>
    </source>
</evidence>
<dbReference type="PANTHER" id="PTHR16059:SF25">
    <property type="entry name" value="LYSOZYME"/>
    <property type="match status" value="1"/>
</dbReference>
<evidence type="ECO:0000256" key="2">
    <source>
        <dbReference type="ARBA" id="ARBA00022656"/>
    </source>
</evidence>
<evidence type="ECO:0000256" key="6">
    <source>
        <dbReference type="ARBA" id="ARBA00023136"/>
    </source>
</evidence>
<dbReference type="InParanoid" id="A0A6P8HQA9"/>
<gene>
    <name evidence="11" type="primary">LOC116294312</name>
</gene>
<comment type="subcellular location">
    <subcellularLocation>
        <location evidence="1">Membrane</location>
        <topology evidence="1">Single-pass membrane protein</topology>
    </subcellularLocation>
</comment>
<evidence type="ECO:0000313" key="10">
    <source>
        <dbReference type="Proteomes" id="UP000515163"/>
    </source>
</evidence>
<feature type="chain" id="PRO_5027968450" evidence="8">
    <location>
        <begin position="22"/>
        <end position="219"/>
    </location>
</feature>
<dbReference type="Proteomes" id="UP000515163">
    <property type="component" value="Unplaced"/>
</dbReference>
<dbReference type="PANTHER" id="PTHR16059">
    <property type="entry name" value="ANTHRAX TOXIN RECEPTOR"/>
    <property type="match status" value="1"/>
</dbReference>
<keyword evidence="5" id="KW-1133">Transmembrane helix</keyword>
<keyword evidence="7" id="KW-1015">Disulfide bond</keyword>
<evidence type="ECO:0000256" key="4">
    <source>
        <dbReference type="ARBA" id="ARBA00022729"/>
    </source>
</evidence>
<dbReference type="InterPro" id="IPR003582">
    <property type="entry name" value="ShKT_dom"/>
</dbReference>
<dbReference type="GeneID" id="116294312"/>
<dbReference type="GO" id="GO:0090729">
    <property type="term" value="F:toxin activity"/>
    <property type="evidence" value="ECO:0007669"/>
    <property type="project" value="UniProtKB-KW"/>
</dbReference>
<evidence type="ECO:0000256" key="7">
    <source>
        <dbReference type="PROSITE-ProRule" id="PRU01005"/>
    </source>
</evidence>
<keyword evidence="6" id="KW-0472">Membrane</keyword>
<proteinExistence type="predicted"/>
<dbReference type="PROSITE" id="PS51670">
    <property type="entry name" value="SHKT"/>
    <property type="match status" value="1"/>
</dbReference>
<dbReference type="OrthoDB" id="5985073at2759"/>
<reference evidence="11" key="1">
    <citation type="submission" date="2025-08" db="UniProtKB">
        <authorList>
            <consortium name="RefSeq"/>
        </authorList>
    </citation>
    <scope>IDENTIFICATION</scope>
    <source>
        <tissue evidence="11">Tentacle</tissue>
    </source>
</reference>
<feature type="domain" description="ShKT" evidence="9">
    <location>
        <begin position="185"/>
        <end position="219"/>
    </location>
</feature>
<keyword evidence="10" id="KW-1185">Reference proteome</keyword>
<feature type="disulfide bond" evidence="7">
    <location>
        <begin position="185"/>
        <end position="219"/>
    </location>
</feature>
<dbReference type="Pfam" id="PF01549">
    <property type="entry name" value="ShK"/>
    <property type="match status" value="1"/>
</dbReference>
<evidence type="ECO:0000256" key="5">
    <source>
        <dbReference type="ARBA" id="ARBA00022989"/>
    </source>
</evidence>
<accession>A0A6P8HQA9</accession>
<evidence type="ECO:0000256" key="1">
    <source>
        <dbReference type="ARBA" id="ARBA00004167"/>
    </source>
</evidence>
<dbReference type="Gene3D" id="1.10.10.1940">
    <property type="match status" value="1"/>
</dbReference>
<dbReference type="GO" id="GO:0016020">
    <property type="term" value="C:membrane"/>
    <property type="evidence" value="ECO:0007669"/>
    <property type="project" value="UniProtKB-SubCell"/>
</dbReference>
<evidence type="ECO:0000256" key="3">
    <source>
        <dbReference type="ARBA" id="ARBA00022692"/>
    </source>
</evidence>
<keyword evidence="2" id="KW-0800">Toxin</keyword>
<comment type="caution">
    <text evidence="7">Lacks conserved residue(s) required for the propagation of feature annotation.</text>
</comment>
<keyword evidence="4 8" id="KW-0732">Signal</keyword>
<dbReference type="SMART" id="SM00254">
    <property type="entry name" value="ShKT"/>
    <property type="match status" value="1"/>
</dbReference>
<keyword evidence="3" id="KW-0812">Transmembrane</keyword>
<name>A0A6P8HQA9_ACTTE</name>
<feature type="signal peptide" evidence="8">
    <location>
        <begin position="1"/>
        <end position="21"/>
    </location>
</feature>
<organism evidence="10 11">
    <name type="scientific">Actinia tenebrosa</name>
    <name type="common">Australian red waratah sea anemone</name>
    <dbReference type="NCBI Taxonomy" id="6105"/>
    <lineage>
        <taxon>Eukaryota</taxon>
        <taxon>Metazoa</taxon>
        <taxon>Cnidaria</taxon>
        <taxon>Anthozoa</taxon>
        <taxon>Hexacorallia</taxon>
        <taxon>Actiniaria</taxon>
        <taxon>Actiniidae</taxon>
        <taxon>Actinia</taxon>
    </lineage>
</organism>
<dbReference type="AlphaFoldDB" id="A0A6P8HQA9"/>
<dbReference type="RefSeq" id="XP_031557756.1">
    <property type="nucleotide sequence ID" value="XM_031701896.1"/>
</dbReference>
<protein>
    <submittedName>
        <fullName evidence="11">Uncharacterized protein LOC116294312</fullName>
    </submittedName>
</protein>
<dbReference type="KEGG" id="aten:116294312"/>
<sequence length="219" mass="24769">MQRLKMILFFVVALFPAAIFCKGLQGYFGFPNQIEANNDKEVLSSCKYAKITKIGCYSDHMDTPRPLPELVLSNRDPSSGVFDGHIFDWEKPVQSMQDLACRCARKVLQKNYTHFSLQFFGECWSGKNSASTYSNDGPSKSCLGKEYKDCDGRSDTPCTGVNFSNYVYKAESIRPTVPPTEDSNCVDQYSICKHYASINLCNNKFPLVLKYCRRSCNLC</sequence>
<evidence type="ECO:0000256" key="8">
    <source>
        <dbReference type="SAM" id="SignalP"/>
    </source>
</evidence>
<evidence type="ECO:0000313" key="11">
    <source>
        <dbReference type="RefSeq" id="XP_031557756.1"/>
    </source>
</evidence>